<gene>
    <name evidence="1" type="ORF">NCTC13032_03986</name>
</gene>
<dbReference type="SUPFAM" id="SSF69118">
    <property type="entry name" value="AhpD-like"/>
    <property type="match status" value="1"/>
</dbReference>
<dbReference type="Gene3D" id="1.20.1290.10">
    <property type="entry name" value="AhpD-like"/>
    <property type="match status" value="1"/>
</dbReference>
<dbReference type="EMBL" id="LR590464">
    <property type="protein sequence ID" value="VTP69095.1"/>
    <property type="molecule type" value="Genomic_DNA"/>
</dbReference>
<evidence type="ECO:0000313" key="1">
    <source>
        <dbReference type="EMBL" id="VTP69095.1"/>
    </source>
</evidence>
<protein>
    <submittedName>
        <fullName evidence="1">Uncharacterized protein conserved in bacteria</fullName>
    </submittedName>
</protein>
<accession>A0A4U9HYM8</accession>
<organism evidence="1 2">
    <name type="scientific">Leclercia adecarboxylata</name>
    <dbReference type="NCBI Taxonomy" id="83655"/>
    <lineage>
        <taxon>Bacteria</taxon>
        <taxon>Pseudomonadati</taxon>
        <taxon>Pseudomonadota</taxon>
        <taxon>Gammaproteobacteria</taxon>
        <taxon>Enterobacterales</taxon>
        <taxon>Enterobacteriaceae</taxon>
        <taxon>Leclercia</taxon>
    </lineage>
</organism>
<evidence type="ECO:0000313" key="2">
    <source>
        <dbReference type="Proteomes" id="UP000310719"/>
    </source>
</evidence>
<reference evidence="1 2" key="1">
    <citation type="submission" date="2019-05" db="EMBL/GenBank/DDBJ databases">
        <authorList>
            <consortium name="Pathogen Informatics"/>
        </authorList>
    </citation>
    <scope>NUCLEOTIDE SEQUENCE [LARGE SCALE GENOMIC DNA]</scope>
    <source>
        <strain evidence="1 2">NCTC13032</strain>
    </source>
</reference>
<proteinExistence type="predicted"/>
<dbReference type="AlphaFoldDB" id="A0A4U9HYM8"/>
<sequence length="101" mass="11019">MPVHNNWRRLSAGRLSRCCGSSRRCWCHEPAILDYTGEILVSGIHAAQTSPALDEPVRRAIEQLARSPDQFSAAQFTPLTDEGLSPAQAINLLTWSAFAAG</sequence>
<dbReference type="Proteomes" id="UP000310719">
    <property type="component" value="Chromosome"/>
</dbReference>
<dbReference type="InterPro" id="IPR029032">
    <property type="entry name" value="AhpD-like"/>
</dbReference>
<name>A0A4U9HYM8_9ENTR</name>